<evidence type="ECO:0000256" key="1">
    <source>
        <dbReference type="SAM" id="MobiDB-lite"/>
    </source>
</evidence>
<feature type="region of interest" description="Disordered" evidence="1">
    <location>
        <begin position="23"/>
        <end position="48"/>
    </location>
</feature>
<protein>
    <submittedName>
        <fullName evidence="2">Uncharacterized protein</fullName>
    </submittedName>
</protein>
<accession>A0A0E1VZ82</accession>
<name>A0A0E1VZ82_BURPE</name>
<organism evidence="2">
    <name type="scientific">Burkholderia pseudomallei 1710a</name>
    <dbReference type="NCBI Taxonomy" id="320371"/>
    <lineage>
        <taxon>Bacteria</taxon>
        <taxon>Pseudomonadati</taxon>
        <taxon>Pseudomonadota</taxon>
        <taxon>Betaproteobacteria</taxon>
        <taxon>Burkholderiales</taxon>
        <taxon>Burkholderiaceae</taxon>
        <taxon>Burkholderia</taxon>
        <taxon>pseudomallei group</taxon>
    </lineage>
</organism>
<feature type="compositionally biased region" description="Basic residues" evidence="1">
    <location>
        <begin position="24"/>
        <end position="34"/>
    </location>
</feature>
<evidence type="ECO:0000313" key="2">
    <source>
        <dbReference type="EMBL" id="EET05336.1"/>
    </source>
</evidence>
<proteinExistence type="predicted"/>
<dbReference type="EMBL" id="CM000833">
    <property type="protein sequence ID" value="EET05336.1"/>
    <property type="molecule type" value="Genomic_DNA"/>
</dbReference>
<sequence length="48" mass="5423">MPHADNLFSPRRYRTARCACHAQARGHAHTRRPPPRAGMRAHMDCADA</sequence>
<gene>
    <name evidence="2" type="ORF">BURPS1710A_A0711</name>
</gene>
<dbReference type="HOGENOM" id="CLU_3150415_0_0_4"/>
<reference evidence="2" key="1">
    <citation type="submission" date="2009-05" db="EMBL/GenBank/DDBJ databases">
        <authorList>
            <person name="Harkins D.M."/>
            <person name="DeShazer D."/>
            <person name="Woods D.E."/>
            <person name="Brinkac L.M."/>
            <person name="Brown K.A."/>
            <person name="Hung G.C."/>
            <person name="Tuanyok A."/>
            <person name="Zhang B."/>
            <person name="Nierman W.C."/>
        </authorList>
    </citation>
    <scope>NUCLEOTIDE SEQUENCE [LARGE SCALE GENOMIC DNA]</scope>
    <source>
        <strain evidence="2">1710a</strain>
    </source>
</reference>
<dbReference type="AlphaFoldDB" id="A0A0E1VZ82"/>
<dbReference type="Proteomes" id="UP000001812">
    <property type="component" value="Chromosome II"/>
</dbReference>